<dbReference type="RefSeq" id="WP_319154749.1">
    <property type="nucleotide sequence ID" value="NZ_CP138359.1"/>
</dbReference>
<dbReference type="InterPro" id="IPR016624">
    <property type="entry name" value="UCP014753"/>
</dbReference>
<gene>
    <name evidence="2" type="ORF">SANBI_002077</name>
</gene>
<dbReference type="AlphaFoldDB" id="A0AAF0Z5R3"/>
<name>A0AAF0Z5R3_9MICO</name>
<evidence type="ECO:0000313" key="2">
    <source>
        <dbReference type="EMBL" id="WPF80841.1"/>
    </source>
</evidence>
<dbReference type="KEGG" id="sbil:SANBI_002077"/>
<sequence>MSTREAPRRLTFLDVPADHELSPCTGWTRAHWAALADDLLVATRPWTSPDCSHVDLPGRTGGYGHDIDGLEGFARSFMLAAFRLAGERGRDPLDLAGRYAAGFAAGTDPANPRRWTRPDEHGQAKVEAAALVIGLDMTRPWIWDRMAPQVQQQVVDYLATVVGGEYPQNNWVWFRIVVETFLRSVGGPWSAEDIESDLATHDTFVREGGWYADGPERSFDYYTGWALHLYPVLWARMAPDDPLVLSRRARLDAHLDDYLGQAATLVGADGAPLFEGRSLVYRFAAAAPFWAGALSGSTALTPGQTRRAASGIVRHFTEHGVPDERGLLTLGWHGEWPHLAQHYSGTGSPYWASKGMLGLALPAEHPVWTATEEPLPVERGDVLTVARAPGWLVSGTRADGLVRVVNHGTDHALPGDAVTDSPVYARLGYSTATSPVMGSRGAADPLDQSAAVVGPDGRLSHRSGLETVSVGVVALEGAGVAGSPEGAGGGGDPAGTGGAVAQAGVAFSRSRAHWVRPADDARDYGSGLAGEVTWGPWVTTGSVVRGAWEVRLVMVDAVPGATSGRLRVAGWALSDTVPPAVVVEGARGTGTGASEGAEVAARPMVRATTMTLVSSVQAMVGDLVAGADVEEDVTPLGPCTAVPWLETPGEPGAGWYAVAVRLAGAAVPEETPPKVVGAGAASAVGAVGGGGDAGRTGSTVRVVWSDGASCQVELPVGGLMT</sequence>
<feature type="domain" description="DUF2264" evidence="1">
    <location>
        <begin position="28"/>
        <end position="375"/>
    </location>
</feature>
<keyword evidence="3" id="KW-1185">Reference proteome</keyword>
<dbReference type="InterPro" id="IPR049349">
    <property type="entry name" value="DUF2264_N"/>
</dbReference>
<protein>
    <submittedName>
        <fullName evidence="2">DUF2264 domain-containing protein</fullName>
    </submittedName>
</protein>
<evidence type="ECO:0000313" key="3">
    <source>
        <dbReference type="Proteomes" id="UP001304340"/>
    </source>
</evidence>
<accession>A0AAF0Z5R3</accession>
<dbReference type="PANTHER" id="PTHR35339:SF4">
    <property type="entry name" value="LINALOOL DEHYDRATASE_ISOMERASE DOMAIN-CONTAINING PROTEIN"/>
    <property type="match status" value="1"/>
</dbReference>
<reference evidence="3" key="1">
    <citation type="submission" date="2023-11" db="EMBL/GenBank/DDBJ databases">
        <authorList>
            <person name="Helweg L.P."/>
            <person name="Kiel A."/>
            <person name="Hitz F."/>
            <person name="Ruckert-Reed C."/>
            <person name="Busche T."/>
            <person name="Kaltschmidt B."/>
            <person name="Kaltschmidt C."/>
        </authorList>
    </citation>
    <scope>NUCLEOTIDE SEQUENCE [LARGE SCALE GENOMIC DNA]</scope>
    <source>
        <strain evidence="3">4.1</strain>
    </source>
</reference>
<dbReference type="PANTHER" id="PTHR35339">
    <property type="entry name" value="LINALOOL DEHYDRATASE_ISOMERASE DOMAIN-CONTAINING PROTEIN"/>
    <property type="match status" value="1"/>
</dbReference>
<evidence type="ECO:0000259" key="1">
    <source>
        <dbReference type="Pfam" id="PF10022"/>
    </source>
</evidence>
<dbReference type="Proteomes" id="UP001304340">
    <property type="component" value="Chromosome"/>
</dbReference>
<dbReference type="Pfam" id="PF10022">
    <property type="entry name" value="DUF2264"/>
    <property type="match status" value="1"/>
</dbReference>
<dbReference type="EMBL" id="CP138359">
    <property type="protein sequence ID" value="WPF80841.1"/>
    <property type="molecule type" value="Genomic_DNA"/>
</dbReference>
<proteinExistence type="predicted"/>
<organism evidence="2 3">
    <name type="scientific">Sanguibacter biliveldensis</name>
    <dbReference type="NCBI Taxonomy" id="3030830"/>
    <lineage>
        <taxon>Bacteria</taxon>
        <taxon>Bacillati</taxon>
        <taxon>Actinomycetota</taxon>
        <taxon>Actinomycetes</taxon>
        <taxon>Micrococcales</taxon>
        <taxon>Sanguibacteraceae</taxon>
        <taxon>Sanguibacter</taxon>
    </lineage>
</organism>